<reference evidence="2" key="1">
    <citation type="submission" date="2021-01" db="EMBL/GenBank/DDBJ databases">
        <title>A chromosome-scale assembly of European eel, Anguilla anguilla.</title>
        <authorList>
            <person name="Henkel C."/>
            <person name="Jong-Raadsen S.A."/>
            <person name="Dufour S."/>
            <person name="Weltzien F.-A."/>
            <person name="Palstra A.P."/>
            <person name="Pelster B."/>
            <person name="Spaink H.P."/>
            <person name="Van Den Thillart G.E."/>
            <person name="Jansen H."/>
            <person name="Zahm M."/>
            <person name="Klopp C."/>
            <person name="Cedric C."/>
            <person name="Louis A."/>
            <person name="Berthelot C."/>
            <person name="Parey E."/>
            <person name="Roest Crollius H."/>
            <person name="Montfort J."/>
            <person name="Robinson-Rechavi M."/>
            <person name="Bucao C."/>
            <person name="Bouchez O."/>
            <person name="Gislard M."/>
            <person name="Lluch J."/>
            <person name="Milhes M."/>
            <person name="Lampietro C."/>
            <person name="Lopez Roques C."/>
            <person name="Donnadieu C."/>
            <person name="Braasch I."/>
            <person name="Desvignes T."/>
            <person name="Postlethwait J."/>
            <person name="Bobe J."/>
            <person name="Guiguen Y."/>
            <person name="Dirks R."/>
        </authorList>
    </citation>
    <scope>NUCLEOTIDE SEQUENCE</scope>
    <source>
        <strain evidence="2">Tag_6206</strain>
        <tissue evidence="2">Liver</tissue>
    </source>
</reference>
<feature type="region of interest" description="Disordered" evidence="1">
    <location>
        <begin position="1"/>
        <end position="50"/>
    </location>
</feature>
<proteinExistence type="predicted"/>
<evidence type="ECO:0000313" key="2">
    <source>
        <dbReference type="EMBL" id="KAG5847550.1"/>
    </source>
</evidence>
<feature type="compositionally biased region" description="Pro residues" evidence="1">
    <location>
        <begin position="115"/>
        <end position="127"/>
    </location>
</feature>
<name>A0A9D3MEM6_ANGAN</name>
<feature type="compositionally biased region" description="Polar residues" evidence="1">
    <location>
        <begin position="69"/>
        <end position="91"/>
    </location>
</feature>
<evidence type="ECO:0000313" key="3">
    <source>
        <dbReference type="Proteomes" id="UP001044222"/>
    </source>
</evidence>
<dbReference type="EMBL" id="JAFIRN010000006">
    <property type="protein sequence ID" value="KAG5847550.1"/>
    <property type="molecule type" value="Genomic_DNA"/>
</dbReference>
<dbReference type="AlphaFoldDB" id="A0A9D3MEM6"/>
<comment type="caution">
    <text evidence="2">The sequence shown here is derived from an EMBL/GenBank/DDBJ whole genome shotgun (WGS) entry which is preliminary data.</text>
</comment>
<accession>A0A9D3MEM6</accession>
<protein>
    <submittedName>
        <fullName evidence="2">Uncharacterized protein</fullName>
    </submittedName>
</protein>
<dbReference type="Proteomes" id="UP001044222">
    <property type="component" value="Chromosome 6"/>
</dbReference>
<organism evidence="2 3">
    <name type="scientific">Anguilla anguilla</name>
    <name type="common">European freshwater eel</name>
    <name type="synonym">Muraena anguilla</name>
    <dbReference type="NCBI Taxonomy" id="7936"/>
    <lineage>
        <taxon>Eukaryota</taxon>
        <taxon>Metazoa</taxon>
        <taxon>Chordata</taxon>
        <taxon>Craniata</taxon>
        <taxon>Vertebrata</taxon>
        <taxon>Euteleostomi</taxon>
        <taxon>Actinopterygii</taxon>
        <taxon>Neopterygii</taxon>
        <taxon>Teleostei</taxon>
        <taxon>Anguilliformes</taxon>
        <taxon>Anguillidae</taxon>
        <taxon>Anguilla</taxon>
    </lineage>
</organism>
<feature type="region of interest" description="Disordered" evidence="1">
    <location>
        <begin position="67"/>
        <end position="154"/>
    </location>
</feature>
<feature type="compositionally biased region" description="Basic residues" evidence="1">
    <location>
        <begin position="1"/>
        <end position="10"/>
    </location>
</feature>
<gene>
    <name evidence="2" type="ORF">ANANG_G00127260</name>
</gene>
<evidence type="ECO:0000256" key="1">
    <source>
        <dbReference type="SAM" id="MobiDB-lite"/>
    </source>
</evidence>
<feature type="compositionally biased region" description="Basic and acidic residues" evidence="1">
    <location>
        <begin position="141"/>
        <end position="154"/>
    </location>
</feature>
<sequence length="154" mass="17236">MDRKHLRSIKIHSATPGQDDLGKSALMLRPKSAKGRRRNSAQAPNHEEWLENIPNHQACVVEPPFIQPVLTSGSSSGQSHGFKLQPSTSPESLPPSGWQYMQQVRDNKQPKLCFPSPPSPSLIPPTPSTLNRYRVLPSIRQRKEENPPKKPLEP</sequence>
<keyword evidence="3" id="KW-1185">Reference proteome</keyword>